<evidence type="ECO:0000256" key="1">
    <source>
        <dbReference type="SAM" id="MobiDB-lite"/>
    </source>
</evidence>
<keyword evidence="4" id="KW-1185">Reference proteome</keyword>
<organism evidence="3 4">
    <name type="scientific">Paspalum notatum var. saurae</name>
    <dbReference type="NCBI Taxonomy" id="547442"/>
    <lineage>
        <taxon>Eukaryota</taxon>
        <taxon>Viridiplantae</taxon>
        <taxon>Streptophyta</taxon>
        <taxon>Embryophyta</taxon>
        <taxon>Tracheophyta</taxon>
        <taxon>Spermatophyta</taxon>
        <taxon>Magnoliopsida</taxon>
        <taxon>Liliopsida</taxon>
        <taxon>Poales</taxon>
        <taxon>Poaceae</taxon>
        <taxon>PACMAD clade</taxon>
        <taxon>Panicoideae</taxon>
        <taxon>Andropogonodae</taxon>
        <taxon>Paspaleae</taxon>
        <taxon>Paspalinae</taxon>
        <taxon>Paspalum</taxon>
    </lineage>
</organism>
<reference evidence="3 4" key="1">
    <citation type="submission" date="2024-02" db="EMBL/GenBank/DDBJ databases">
        <title>High-quality chromosome-scale genome assembly of Pensacola bahiagrass (Paspalum notatum Flugge var. saurae).</title>
        <authorList>
            <person name="Vega J.M."/>
            <person name="Podio M."/>
            <person name="Orjuela J."/>
            <person name="Siena L.A."/>
            <person name="Pessino S.C."/>
            <person name="Combes M.C."/>
            <person name="Mariac C."/>
            <person name="Albertini E."/>
            <person name="Pupilli F."/>
            <person name="Ortiz J.P.A."/>
            <person name="Leblanc O."/>
        </authorList>
    </citation>
    <scope>NUCLEOTIDE SEQUENCE [LARGE SCALE GENOMIC DNA]</scope>
    <source>
        <strain evidence="3">R1</strain>
        <tissue evidence="3">Leaf</tissue>
    </source>
</reference>
<evidence type="ECO:0000313" key="3">
    <source>
        <dbReference type="EMBL" id="WVZ66580.1"/>
    </source>
</evidence>
<gene>
    <name evidence="3" type="ORF">U9M48_015779</name>
</gene>
<feature type="domain" description="Reverse transcriptase zinc-binding" evidence="2">
    <location>
        <begin position="500"/>
        <end position="574"/>
    </location>
</feature>
<proteinExistence type="predicted"/>
<accession>A0AAQ3WM94</accession>
<evidence type="ECO:0000259" key="2">
    <source>
        <dbReference type="Pfam" id="PF13966"/>
    </source>
</evidence>
<dbReference type="Proteomes" id="UP001341281">
    <property type="component" value="Chromosome 03"/>
</dbReference>
<feature type="region of interest" description="Disordered" evidence="1">
    <location>
        <begin position="587"/>
        <end position="609"/>
    </location>
</feature>
<name>A0AAQ3WM94_PASNO</name>
<dbReference type="AlphaFoldDB" id="A0AAQ3WM94"/>
<dbReference type="EMBL" id="CP144747">
    <property type="protein sequence ID" value="WVZ66580.1"/>
    <property type="molecule type" value="Genomic_DNA"/>
</dbReference>
<evidence type="ECO:0000313" key="4">
    <source>
        <dbReference type="Proteomes" id="UP001341281"/>
    </source>
</evidence>
<sequence length="609" mass="69886">MPTCWGQTVHSAPRQGTNPTLTFQHTARISANTAHDLQHLDEPLTEQEVHRAILDTPQEKALGSDGFIGMFYKKCWHIIKADLMKALEDAFCLRSRHWNLLNTANISLIPKHDEPKLPQDYRLISLTHMYAESTCLSYCNSLALDRNGGTLFHIFGHLLHQESFSMEPRVTQYNIGESSSRGPSVPYRILDQATQQGQLTPIGGDPVRLRTSLYVDDAALFVHPIQQDLENLQRILDHFGAATGLRTNIQKTSIYKIRCENIDVEHMLQQFRGSAFPCKYLGLPLHYGRQRRADEQVLIDKIGAKLAGWKGRLLTRAGRLTLVQSVLGAIPTYHMTVFNLSKWAGKKIDRICRNFLWKAEDARGGHCLVNWRRVNRFKALGGLGIKDLHYFNRALRLKWLWTKWKDPDRPWADFKVNCTEAEMDIFRACTQLSLGDGNRISFWHDRWLQGQTPKQIAPLCFKLVWRKNLTVAETLQGNSWMRGLRHSTWRLSSSGEYTFDAQFIGSYSNHQWEKVWKAKVEPKCRFFVWLLLQQKILTSDKILRRGGQANPICQLCRIEQESTLHMVANCYFAKLTCSGSPEDEPAYTYNSATGDKNQTLVDADDRART</sequence>
<dbReference type="InterPro" id="IPR026960">
    <property type="entry name" value="RVT-Znf"/>
</dbReference>
<dbReference type="PANTHER" id="PTHR33116">
    <property type="entry name" value="REVERSE TRANSCRIPTASE ZINC-BINDING DOMAIN-CONTAINING PROTEIN-RELATED-RELATED"/>
    <property type="match status" value="1"/>
</dbReference>
<dbReference type="PANTHER" id="PTHR33116:SF78">
    <property type="entry name" value="OS12G0587133 PROTEIN"/>
    <property type="match status" value="1"/>
</dbReference>
<feature type="compositionally biased region" description="Polar residues" evidence="1">
    <location>
        <begin position="588"/>
        <end position="600"/>
    </location>
</feature>
<protein>
    <recommendedName>
        <fullName evidence="2">Reverse transcriptase zinc-binding domain-containing protein</fullName>
    </recommendedName>
</protein>
<dbReference type="Pfam" id="PF13966">
    <property type="entry name" value="zf-RVT"/>
    <property type="match status" value="1"/>
</dbReference>